<dbReference type="InterPro" id="IPR047262">
    <property type="entry name" value="PRX-like1"/>
</dbReference>
<gene>
    <name evidence="3" type="ORF">BST97_15235</name>
</gene>
<proteinExistence type="predicted"/>
<dbReference type="GO" id="GO:0016209">
    <property type="term" value="F:antioxidant activity"/>
    <property type="evidence" value="ECO:0007669"/>
    <property type="project" value="InterPro"/>
</dbReference>
<feature type="compositionally biased region" description="Basic and acidic residues" evidence="1">
    <location>
        <begin position="35"/>
        <end position="50"/>
    </location>
</feature>
<dbReference type="PROSITE" id="PS51352">
    <property type="entry name" value="THIOREDOXIN_2"/>
    <property type="match status" value="1"/>
</dbReference>
<protein>
    <submittedName>
        <fullName evidence="3">Thioredoxin family protein</fullName>
    </submittedName>
</protein>
<name>A0A1W6MP37_9FLAO</name>
<dbReference type="Gene3D" id="3.40.30.10">
    <property type="entry name" value="Glutaredoxin"/>
    <property type="match status" value="1"/>
</dbReference>
<evidence type="ECO:0000256" key="1">
    <source>
        <dbReference type="SAM" id="MobiDB-lite"/>
    </source>
</evidence>
<dbReference type="AlphaFoldDB" id="A0A1W6MP37"/>
<dbReference type="SUPFAM" id="SSF52833">
    <property type="entry name" value="Thioredoxin-like"/>
    <property type="match status" value="1"/>
</dbReference>
<evidence type="ECO:0000313" key="3">
    <source>
        <dbReference type="EMBL" id="ARN79229.1"/>
    </source>
</evidence>
<keyword evidence="4" id="KW-1185">Reference proteome</keyword>
<dbReference type="PANTHER" id="PTHR43640:SF1">
    <property type="entry name" value="THIOREDOXIN-DEPENDENT PEROXIREDOXIN"/>
    <property type="match status" value="1"/>
</dbReference>
<sequence length="249" mass="28037">MKTLKILTGVVIVALIIVFATGSIEFGEDRENFYADDPKQDREYSDDQSEKQAPPKVNEVLESSDPEVESDFGYSIGDKAANFRLQNVDDEYVSLSDYPDAKGFIVIFTTNHCPYSVAYEDRINNLDKKYASQGFPVIAINPNNPQAYPEDSFENMKIRAKEKGFTFPYLFDKGQVVYPKYGATKTPHVFLLEKKEADHIVKYIGAIDDNYKNSDKVKNHFVEEAVDALLAGEEIKTKTTVAIGCSIKK</sequence>
<feature type="region of interest" description="Disordered" evidence="1">
    <location>
        <begin position="35"/>
        <end position="64"/>
    </location>
</feature>
<organism evidence="3 4">
    <name type="scientific">Nonlabens spongiae</name>
    <dbReference type="NCBI Taxonomy" id="331648"/>
    <lineage>
        <taxon>Bacteria</taxon>
        <taxon>Pseudomonadati</taxon>
        <taxon>Bacteroidota</taxon>
        <taxon>Flavobacteriia</taxon>
        <taxon>Flavobacteriales</taxon>
        <taxon>Flavobacteriaceae</taxon>
        <taxon>Nonlabens</taxon>
    </lineage>
</organism>
<dbReference type="InterPro" id="IPR000866">
    <property type="entry name" value="AhpC/TSA"/>
</dbReference>
<dbReference type="PANTHER" id="PTHR43640">
    <property type="entry name" value="OS07G0260300 PROTEIN"/>
    <property type="match status" value="1"/>
</dbReference>
<dbReference type="EMBL" id="CP019344">
    <property type="protein sequence ID" value="ARN79229.1"/>
    <property type="molecule type" value="Genomic_DNA"/>
</dbReference>
<feature type="domain" description="Thioredoxin" evidence="2">
    <location>
        <begin position="74"/>
        <end position="231"/>
    </location>
</feature>
<evidence type="ECO:0000259" key="2">
    <source>
        <dbReference type="PROSITE" id="PS51352"/>
    </source>
</evidence>
<dbReference type="OrthoDB" id="9809746at2"/>
<dbReference type="STRING" id="331648.BST97_15235"/>
<dbReference type="CDD" id="cd02969">
    <property type="entry name" value="PRX_like1"/>
    <property type="match status" value="1"/>
</dbReference>
<accession>A0A1W6MP37</accession>
<dbReference type="InterPro" id="IPR036249">
    <property type="entry name" value="Thioredoxin-like_sf"/>
</dbReference>
<evidence type="ECO:0000313" key="4">
    <source>
        <dbReference type="Proteomes" id="UP000193431"/>
    </source>
</evidence>
<dbReference type="InterPro" id="IPR013766">
    <property type="entry name" value="Thioredoxin_domain"/>
</dbReference>
<dbReference type="RefSeq" id="WP_085768032.1">
    <property type="nucleotide sequence ID" value="NZ_CP019344.1"/>
</dbReference>
<reference evidence="3 4" key="1">
    <citation type="submission" date="2016-11" db="EMBL/GenBank/DDBJ databases">
        <title>Trade-off between light-utilization and light-protection in marine flavobacteria.</title>
        <authorList>
            <person name="Kumagai Y."/>
        </authorList>
    </citation>
    <scope>NUCLEOTIDE SEQUENCE [LARGE SCALE GENOMIC DNA]</scope>
    <source>
        <strain evidence="3 4">JCM 13191</strain>
    </source>
</reference>
<dbReference type="GO" id="GO:0016491">
    <property type="term" value="F:oxidoreductase activity"/>
    <property type="evidence" value="ECO:0007669"/>
    <property type="project" value="InterPro"/>
</dbReference>
<dbReference type="Pfam" id="PF00578">
    <property type="entry name" value="AhpC-TSA"/>
    <property type="match status" value="1"/>
</dbReference>
<dbReference type="Proteomes" id="UP000193431">
    <property type="component" value="Chromosome"/>
</dbReference>